<keyword evidence="1 4" id="KW-0479">Metal-binding</keyword>
<evidence type="ECO:0000256" key="2">
    <source>
        <dbReference type="ARBA" id="ARBA00022771"/>
    </source>
</evidence>
<evidence type="ECO:0000259" key="8">
    <source>
        <dbReference type="PROSITE" id="PS50145"/>
    </source>
</evidence>
<dbReference type="InterPro" id="IPR036034">
    <property type="entry name" value="PDZ_sf"/>
</dbReference>
<dbReference type="InterPro" id="IPR001841">
    <property type="entry name" value="Znf_RING"/>
</dbReference>
<feature type="compositionally biased region" description="Polar residues" evidence="5">
    <location>
        <begin position="62"/>
        <end position="71"/>
    </location>
</feature>
<feature type="compositionally biased region" description="Low complexity" evidence="5">
    <location>
        <begin position="250"/>
        <end position="261"/>
    </location>
</feature>
<dbReference type="STRING" id="60517.A0A158R8V3"/>
<dbReference type="GO" id="GO:0008270">
    <property type="term" value="F:zinc ion binding"/>
    <property type="evidence" value="ECO:0007669"/>
    <property type="project" value="UniProtKB-KW"/>
</dbReference>
<dbReference type="PANTHER" id="PTHR19964">
    <property type="entry name" value="MULTIPLE PDZ DOMAIN PROTEIN"/>
    <property type="match status" value="1"/>
</dbReference>
<dbReference type="PROSITE" id="PS50106">
    <property type="entry name" value="PDZ"/>
    <property type="match status" value="4"/>
</dbReference>
<feature type="region of interest" description="Disordered" evidence="5">
    <location>
        <begin position="932"/>
        <end position="967"/>
    </location>
</feature>
<dbReference type="PROSITE" id="PS50089">
    <property type="entry name" value="ZF_RING_2"/>
    <property type="match status" value="1"/>
</dbReference>
<feature type="domain" description="PDZ" evidence="7">
    <location>
        <begin position="909"/>
        <end position="1030"/>
    </location>
</feature>
<dbReference type="InterPro" id="IPR001293">
    <property type="entry name" value="Znf_TRAF"/>
</dbReference>
<dbReference type="Gene3D" id="3.30.40.10">
    <property type="entry name" value="Zinc/RING finger domain, C3HC4 (zinc finger)"/>
    <property type="match status" value="1"/>
</dbReference>
<feature type="compositionally biased region" description="Low complexity" evidence="5">
    <location>
        <begin position="138"/>
        <end position="154"/>
    </location>
</feature>
<dbReference type="InterPro" id="IPR017907">
    <property type="entry name" value="Znf_RING_CS"/>
</dbReference>
<dbReference type="EMBL" id="UYRS01018474">
    <property type="protein sequence ID" value="VDK36200.1"/>
    <property type="molecule type" value="Genomic_DNA"/>
</dbReference>
<protein>
    <submittedName>
        <fullName evidence="11">Ligand of Numb protein X 2</fullName>
    </submittedName>
</protein>
<dbReference type="PANTHER" id="PTHR19964:SF84">
    <property type="entry name" value="LIGAND OF NUMB PROTEIN X 2-LIKE ISOFORM X1"/>
    <property type="match status" value="1"/>
</dbReference>
<evidence type="ECO:0000256" key="3">
    <source>
        <dbReference type="ARBA" id="ARBA00022833"/>
    </source>
</evidence>
<dbReference type="InterPro" id="IPR001478">
    <property type="entry name" value="PDZ"/>
</dbReference>
<feature type="region of interest" description="Disordered" evidence="5">
    <location>
        <begin position="59"/>
        <end position="155"/>
    </location>
</feature>
<evidence type="ECO:0000259" key="6">
    <source>
        <dbReference type="PROSITE" id="PS50089"/>
    </source>
</evidence>
<evidence type="ECO:0000313" key="11">
    <source>
        <dbReference type="WBParaSite" id="TASK_0000614601-mRNA-1"/>
    </source>
</evidence>
<evidence type="ECO:0000313" key="9">
    <source>
        <dbReference type="EMBL" id="VDK36200.1"/>
    </source>
</evidence>
<sequence length="1034" mass="108299">MNSSTKATTIALPTPITTSFSLTTVPSIRAPPITATVRPTPPISIPCAAASTIIASNKKKSSPFSDDNSIWTIPPVPPSGGSSNNCSGDGGGDGSVGGASSSQDPPPPISPTTEENSNESSSPPPPPPPPAIGGGPWSPSLFRPVSSSPSSAFHTPPPVVKPVVRPPPFPSPQLPCVLPPPPLAYLTDVSTPSASTQSTTVSNVDSEAVMAGATTAAVAANNTKEVFPPPPIAPIAPSSVTTISHHPQAGVSPSGISRLSSGSGGSGSAREAILCNSCGQLHDPHAAHVYDYSETVDADLLCRICRQPLVDPIDTKCGHTFCTPCLKSHLVVQALCPEDKQIINYLECQQSSNLVKRLLDKLLVICPNSEHCDEVLSRCDLESHLAYWCRGTVVPCSNAKTGCQFRAARALQTEHRRECRFQPRTPGTTTSSGGSPVVRPIATKSVVRFGPMPGKFVFLDVRLAFNFHSLEVAVEAPLMSAGVVGGAFEEGSSTSSPPTALGASRGGGGVAVMPGRSASPIRDCEVTTIELPWKPNASLGISFVGGSDTPLLCIVIQEIYLDGIVAMDGRLRPGDQILEANGIDLTQATHHQARTALTSIGSASARSFELTVYRERAASECIGSGGSGKRHFGSTPENPFEREEILHINLMKRLDKRLGIKLVGKKNLPGVYILGLVPDSEADLDGRLYKDDRILEINGVDLREGTQEEAANIIRTAEERVALVVARVVRPQTPDIIRTASGDIFMDFGGSGGGTNAAARSPGTSVPPPVACSAALPPSLKSPSTRLCREQEITVEKMPGESLGMTVAGGVASQRGDTPVYITNLVPTGVLGRAGQLAKGDVLLAVNEVELLGLSHEKAVEALKATRKSCTKVTIRVLEGPETGSGRENFLPSWLYWLQLPRYCQIPRTIVLLRTANGSLGFSIVGGNTTSGAGDASASPLTAFSRRQSSDSEPRHPPATLGSSVTSSPQPIVVKSIVPGSPAHRDGRLKCGDLILAVNQYPLTDVSHAHAVALLKHCVGDVHIRVVSWPGTIV</sequence>
<name>A0A158R8V3_TAEAS</name>
<evidence type="ECO:0000256" key="5">
    <source>
        <dbReference type="SAM" id="MobiDB-lite"/>
    </source>
</evidence>
<dbReference type="OrthoDB" id="438726at2759"/>
<evidence type="ECO:0000259" key="7">
    <source>
        <dbReference type="PROSITE" id="PS50106"/>
    </source>
</evidence>
<accession>A0A158R8V3</accession>
<dbReference type="CDD" id="cd16637">
    <property type="entry name" value="mRING-HC-C3HC3D_LNX1-like"/>
    <property type="match status" value="1"/>
</dbReference>
<feature type="compositionally biased region" description="Low complexity" evidence="5">
    <location>
        <begin position="111"/>
        <end position="121"/>
    </location>
</feature>
<feature type="domain" description="TRAF-type" evidence="8">
    <location>
        <begin position="364"/>
        <end position="403"/>
    </location>
</feature>
<dbReference type="PROSITE" id="PS50145">
    <property type="entry name" value="ZF_TRAF"/>
    <property type="match status" value="1"/>
</dbReference>
<keyword evidence="2 4" id="KW-0863">Zinc-finger</keyword>
<feature type="domain" description="PDZ" evidence="7">
    <location>
        <begin position="528"/>
        <end position="602"/>
    </location>
</feature>
<keyword evidence="3 4" id="KW-0862">Zinc</keyword>
<gene>
    <name evidence="9" type="ORF">TASK_LOCUS6147</name>
</gene>
<dbReference type="SUPFAM" id="SSF49599">
    <property type="entry name" value="TRAF domain-like"/>
    <property type="match status" value="1"/>
</dbReference>
<keyword evidence="10" id="KW-1185">Reference proteome</keyword>
<feature type="domain" description="PDZ" evidence="7">
    <location>
        <begin position="792"/>
        <end position="866"/>
    </location>
</feature>
<dbReference type="SUPFAM" id="SSF50156">
    <property type="entry name" value="PDZ domain-like"/>
    <property type="match status" value="4"/>
</dbReference>
<feature type="compositionally biased region" description="Gly residues" evidence="5">
    <location>
        <begin position="88"/>
        <end position="97"/>
    </location>
</feature>
<dbReference type="WBParaSite" id="TASK_0000614601-mRNA-1">
    <property type="protein sequence ID" value="TASK_0000614601-mRNA-1"/>
    <property type="gene ID" value="TASK_0000614601"/>
</dbReference>
<dbReference type="CDD" id="cd06679">
    <property type="entry name" value="PDZ3_LNX1_2-like"/>
    <property type="match status" value="1"/>
</dbReference>
<dbReference type="PROSITE" id="PS00518">
    <property type="entry name" value="ZF_RING_1"/>
    <property type="match status" value="1"/>
</dbReference>
<dbReference type="InterPro" id="IPR013083">
    <property type="entry name" value="Znf_RING/FYVE/PHD"/>
</dbReference>
<feature type="domain" description="RING-type" evidence="6">
    <location>
        <begin position="302"/>
        <end position="340"/>
    </location>
</feature>
<dbReference type="Pfam" id="PF00097">
    <property type="entry name" value="zf-C3HC4"/>
    <property type="match status" value="1"/>
</dbReference>
<evidence type="ECO:0000256" key="4">
    <source>
        <dbReference type="PROSITE-ProRule" id="PRU00207"/>
    </source>
</evidence>
<feature type="compositionally biased region" description="Pro residues" evidence="5">
    <location>
        <begin position="122"/>
        <end position="131"/>
    </location>
</feature>
<dbReference type="Gene3D" id="2.30.42.10">
    <property type="match status" value="4"/>
</dbReference>
<dbReference type="AlphaFoldDB" id="A0A158R8V3"/>
<feature type="domain" description="PDZ" evidence="7">
    <location>
        <begin position="647"/>
        <end position="729"/>
    </location>
</feature>
<feature type="region of interest" description="Disordered" evidence="5">
    <location>
        <begin position="241"/>
        <end position="264"/>
    </location>
</feature>
<dbReference type="InterPro" id="IPR051342">
    <property type="entry name" value="PDZ_scaffold"/>
</dbReference>
<dbReference type="SMART" id="SM00184">
    <property type="entry name" value="RING"/>
    <property type="match status" value="1"/>
</dbReference>
<reference evidence="11" key="1">
    <citation type="submission" date="2016-04" db="UniProtKB">
        <authorList>
            <consortium name="WormBaseParasite"/>
        </authorList>
    </citation>
    <scope>IDENTIFICATION</scope>
</reference>
<feature type="zinc finger region" description="TRAF-type" evidence="4">
    <location>
        <begin position="364"/>
        <end position="403"/>
    </location>
</feature>
<dbReference type="Pfam" id="PF00595">
    <property type="entry name" value="PDZ"/>
    <property type="match status" value="4"/>
</dbReference>
<dbReference type="Proteomes" id="UP000282613">
    <property type="component" value="Unassembled WGS sequence"/>
</dbReference>
<organism evidence="11">
    <name type="scientific">Taenia asiatica</name>
    <name type="common">Asian tapeworm</name>
    <dbReference type="NCBI Taxonomy" id="60517"/>
    <lineage>
        <taxon>Eukaryota</taxon>
        <taxon>Metazoa</taxon>
        <taxon>Spiralia</taxon>
        <taxon>Lophotrochozoa</taxon>
        <taxon>Platyhelminthes</taxon>
        <taxon>Cestoda</taxon>
        <taxon>Eucestoda</taxon>
        <taxon>Cyclophyllidea</taxon>
        <taxon>Taeniidae</taxon>
        <taxon>Taenia</taxon>
    </lineage>
</organism>
<proteinExistence type="predicted"/>
<reference evidence="9 10" key="2">
    <citation type="submission" date="2018-11" db="EMBL/GenBank/DDBJ databases">
        <authorList>
            <consortium name="Pathogen Informatics"/>
        </authorList>
    </citation>
    <scope>NUCLEOTIDE SEQUENCE [LARGE SCALE GENOMIC DNA]</scope>
</reference>
<evidence type="ECO:0000313" key="10">
    <source>
        <dbReference type="Proteomes" id="UP000282613"/>
    </source>
</evidence>
<evidence type="ECO:0000256" key="1">
    <source>
        <dbReference type="ARBA" id="ARBA00022723"/>
    </source>
</evidence>
<dbReference type="InterPro" id="IPR018957">
    <property type="entry name" value="Znf_C3HC4_RING-type"/>
</dbReference>
<dbReference type="SUPFAM" id="SSF57850">
    <property type="entry name" value="RING/U-box"/>
    <property type="match status" value="1"/>
</dbReference>
<dbReference type="SMART" id="SM00228">
    <property type="entry name" value="PDZ"/>
    <property type="match status" value="4"/>
</dbReference>